<keyword evidence="13" id="KW-0175">Coiled coil</keyword>
<feature type="transmembrane region" description="Helical" evidence="14">
    <location>
        <begin position="78"/>
        <end position="98"/>
    </location>
</feature>
<protein>
    <recommendedName>
        <fullName evidence="3">histidine kinase</fullName>
        <ecNumber evidence="3">2.7.13.3</ecNumber>
    </recommendedName>
</protein>
<keyword evidence="9" id="KW-0067">ATP-binding</keyword>
<keyword evidence="4" id="KW-0597">Phosphoprotein</keyword>
<dbReference type="SMART" id="SM00387">
    <property type="entry name" value="HATPase_c"/>
    <property type="match status" value="1"/>
</dbReference>
<proteinExistence type="predicted"/>
<accession>A0ABM7WQP5</accession>
<dbReference type="EC" id="2.7.13.3" evidence="3"/>
<dbReference type="Pfam" id="PF00512">
    <property type="entry name" value="HisKA"/>
    <property type="match status" value="1"/>
</dbReference>
<evidence type="ECO:0000313" key="17">
    <source>
        <dbReference type="Proteomes" id="UP001162891"/>
    </source>
</evidence>
<dbReference type="Pfam" id="PF02518">
    <property type="entry name" value="HATPase_c"/>
    <property type="match status" value="1"/>
</dbReference>
<organism evidence="16 17">
    <name type="scientific">Anaeromyxobacter oryzae</name>
    <dbReference type="NCBI Taxonomy" id="2918170"/>
    <lineage>
        <taxon>Bacteria</taxon>
        <taxon>Pseudomonadati</taxon>
        <taxon>Myxococcota</taxon>
        <taxon>Myxococcia</taxon>
        <taxon>Myxococcales</taxon>
        <taxon>Cystobacterineae</taxon>
        <taxon>Anaeromyxobacteraceae</taxon>
        <taxon>Anaeromyxobacter</taxon>
    </lineage>
</organism>
<dbReference type="PROSITE" id="PS50109">
    <property type="entry name" value="HIS_KIN"/>
    <property type="match status" value="1"/>
</dbReference>
<dbReference type="Gene3D" id="1.20.120.620">
    <property type="entry name" value="Backbone structure of the membrane domain of e. Coli histidine kinase receptor kdpd"/>
    <property type="match status" value="1"/>
</dbReference>
<dbReference type="CDD" id="cd00082">
    <property type="entry name" value="HisKA"/>
    <property type="match status" value="1"/>
</dbReference>
<evidence type="ECO:0000256" key="14">
    <source>
        <dbReference type="SAM" id="Phobius"/>
    </source>
</evidence>
<evidence type="ECO:0000256" key="8">
    <source>
        <dbReference type="ARBA" id="ARBA00022777"/>
    </source>
</evidence>
<dbReference type="InterPro" id="IPR036890">
    <property type="entry name" value="HATPase_C_sf"/>
</dbReference>
<dbReference type="CDD" id="cd00075">
    <property type="entry name" value="HATPase"/>
    <property type="match status" value="1"/>
</dbReference>
<evidence type="ECO:0000256" key="4">
    <source>
        <dbReference type="ARBA" id="ARBA00022553"/>
    </source>
</evidence>
<keyword evidence="7" id="KW-0547">Nucleotide-binding</keyword>
<keyword evidence="8" id="KW-0418">Kinase</keyword>
<dbReference type="SUPFAM" id="SSF47384">
    <property type="entry name" value="Homodimeric domain of signal transducing histidine kinase"/>
    <property type="match status" value="1"/>
</dbReference>
<dbReference type="PRINTS" id="PR00344">
    <property type="entry name" value="BCTRLSENSOR"/>
</dbReference>
<keyword evidence="11" id="KW-0902">Two-component regulatory system</keyword>
<dbReference type="Gene3D" id="3.30.565.10">
    <property type="entry name" value="Histidine kinase-like ATPase, C-terminal domain"/>
    <property type="match status" value="1"/>
</dbReference>
<evidence type="ECO:0000256" key="11">
    <source>
        <dbReference type="ARBA" id="ARBA00023012"/>
    </source>
</evidence>
<evidence type="ECO:0000256" key="13">
    <source>
        <dbReference type="SAM" id="Coils"/>
    </source>
</evidence>
<dbReference type="EMBL" id="AP025591">
    <property type="protein sequence ID" value="BDG01785.1"/>
    <property type="molecule type" value="Genomic_DNA"/>
</dbReference>
<sequence>MNYAVAFGVAVGAVALSQLTVQPFGGAYFYLPLVAVFYAALHGGVGPGLLSAFLCAAGFDFLFLGEPFRFGVATREEAHRVAGFVLFGVAASLLAGRFRAARDRAERAREEAEAAGAEARRIGELQERLVAVVSHDLRNPLGALRAGLELLPRLGPLADRQRVAVTRMRGTVDRMDGLIRDILDLARTRNGAVLAVQLAPARLGAICARVVGELEAAYPDVPITVAVDGDDHAELDEERLAQLVSNLVGNAIVHGDRAAGVAVRVRGGGPALRLEVENRGPPIAPELAPHLFEPFRRAGHDTRGLGLGLYIVKEIARAHGGEVAARSADGSTVFEVVLPREARAAPPAA</sequence>
<comment type="catalytic activity">
    <reaction evidence="1">
        <text>ATP + protein L-histidine = ADP + protein N-phospho-L-histidine.</text>
        <dbReference type="EC" id="2.7.13.3"/>
    </reaction>
</comment>
<keyword evidence="12 14" id="KW-0472">Membrane</keyword>
<keyword evidence="6 14" id="KW-0812">Transmembrane</keyword>
<dbReference type="Proteomes" id="UP001162891">
    <property type="component" value="Chromosome"/>
</dbReference>
<dbReference type="InterPro" id="IPR036097">
    <property type="entry name" value="HisK_dim/P_sf"/>
</dbReference>
<evidence type="ECO:0000256" key="3">
    <source>
        <dbReference type="ARBA" id="ARBA00012438"/>
    </source>
</evidence>
<dbReference type="InterPro" id="IPR003594">
    <property type="entry name" value="HATPase_dom"/>
</dbReference>
<dbReference type="InterPro" id="IPR050736">
    <property type="entry name" value="Sensor_HK_Regulatory"/>
</dbReference>
<dbReference type="InterPro" id="IPR004358">
    <property type="entry name" value="Sig_transdc_His_kin-like_C"/>
</dbReference>
<evidence type="ECO:0000256" key="5">
    <source>
        <dbReference type="ARBA" id="ARBA00022679"/>
    </source>
</evidence>
<feature type="transmembrane region" description="Helical" evidence="14">
    <location>
        <begin position="52"/>
        <end position="72"/>
    </location>
</feature>
<dbReference type="PANTHER" id="PTHR43711">
    <property type="entry name" value="TWO-COMPONENT HISTIDINE KINASE"/>
    <property type="match status" value="1"/>
</dbReference>
<keyword evidence="10 14" id="KW-1133">Transmembrane helix</keyword>
<evidence type="ECO:0000256" key="6">
    <source>
        <dbReference type="ARBA" id="ARBA00022692"/>
    </source>
</evidence>
<dbReference type="InterPro" id="IPR025201">
    <property type="entry name" value="KdpD_TM"/>
</dbReference>
<evidence type="ECO:0000256" key="2">
    <source>
        <dbReference type="ARBA" id="ARBA00004141"/>
    </source>
</evidence>
<gene>
    <name evidence="16" type="ORF">AMOR_07810</name>
</gene>
<dbReference type="Gene3D" id="1.10.287.130">
    <property type="match status" value="1"/>
</dbReference>
<evidence type="ECO:0000259" key="15">
    <source>
        <dbReference type="PROSITE" id="PS50109"/>
    </source>
</evidence>
<evidence type="ECO:0000256" key="7">
    <source>
        <dbReference type="ARBA" id="ARBA00022741"/>
    </source>
</evidence>
<evidence type="ECO:0000256" key="12">
    <source>
        <dbReference type="ARBA" id="ARBA00023136"/>
    </source>
</evidence>
<name>A0ABM7WQP5_9BACT</name>
<dbReference type="PANTHER" id="PTHR43711:SF1">
    <property type="entry name" value="HISTIDINE KINASE 1"/>
    <property type="match status" value="1"/>
</dbReference>
<reference evidence="17" key="1">
    <citation type="journal article" date="2022" name="Int. J. Syst. Evol. Microbiol.">
        <title>Anaeromyxobacter oryzae sp. nov., Anaeromyxobacter diazotrophicus sp. nov. and Anaeromyxobacter paludicola sp. nov., isolated from paddy soils.</title>
        <authorList>
            <person name="Itoh H."/>
            <person name="Xu Z."/>
            <person name="Mise K."/>
            <person name="Masuda Y."/>
            <person name="Ushijima N."/>
            <person name="Hayakawa C."/>
            <person name="Shiratori Y."/>
            <person name="Senoo K."/>
        </authorList>
    </citation>
    <scope>NUCLEOTIDE SEQUENCE [LARGE SCALE GENOMIC DNA]</scope>
    <source>
        <strain evidence="17">Red232</strain>
    </source>
</reference>
<evidence type="ECO:0000256" key="1">
    <source>
        <dbReference type="ARBA" id="ARBA00000085"/>
    </source>
</evidence>
<keyword evidence="17" id="KW-1185">Reference proteome</keyword>
<dbReference type="InterPro" id="IPR005467">
    <property type="entry name" value="His_kinase_dom"/>
</dbReference>
<dbReference type="SMART" id="SM00388">
    <property type="entry name" value="HisKA"/>
    <property type="match status" value="1"/>
</dbReference>
<dbReference type="InterPro" id="IPR038318">
    <property type="entry name" value="KdpD_sf"/>
</dbReference>
<feature type="domain" description="Histidine kinase" evidence="15">
    <location>
        <begin position="132"/>
        <end position="342"/>
    </location>
</feature>
<feature type="coiled-coil region" evidence="13">
    <location>
        <begin position="95"/>
        <end position="122"/>
    </location>
</feature>
<evidence type="ECO:0000256" key="10">
    <source>
        <dbReference type="ARBA" id="ARBA00022989"/>
    </source>
</evidence>
<evidence type="ECO:0000313" key="16">
    <source>
        <dbReference type="EMBL" id="BDG01785.1"/>
    </source>
</evidence>
<comment type="subcellular location">
    <subcellularLocation>
        <location evidence="2">Membrane</location>
        <topology evidence="2">Multi-pass membrane protein</topology>
    </subcellularLocation>
</comment>
<keyword evidence="5" id="KW-0808">Transferase</keyword>
<dbReference type="Pfam" id="PF13493">
    <property type="entry name" value="DUF4118"/>
    <property type="match status" value="1"/>
</dbReference>
<dbReference type="SUPFAM" id="SSF55874">
    <property type="entry name" value="ATPase domain of HSP90 chaperone/DNA topoisomerase II/histidine kinase"/>
    <property type="match status" value="1"/>
</dbReference>
<dbReference type="InterPro" id="IPR003661">
    <property type="entry name" value="HisK_dim/P_dom"/>
</dbReference>
<evidence type="ECO:0000256" key="9">
    <source>
        <dbReference type="ARBA" id="ARBA00022840"/>
    </source>
</evidence>